<proteinExistence type="predicted"/>
<dbReference type="SUPFAM" id="SSF52540">
    <property type="entry name" value="P-loop containing nucleoside triphosphate hydrolases"/>
    <property type="match status" value="1"/>
</dbReference>
<evidence type="ECO:0000259" key="11">
    <source>
        <dbReference type="PROSITE" id="PS51866"/>
    </source>
</evidence>
<dbReference type="PROSITE" id="PS50893">
    <property type="entry name" value="ABC_TRANSPORTER_2"/>
    <property type="match status" value="1"/>
</dbReference>
<evidence type="ECO:0000256" key="7">
    <source>
        <dbReference type="ARBA" id="ARBA00022967"/>
    </source>
</evidence>
<evidence type="ECO:0000313" key="12">
    <source>
        <dbReference type="EMBL" id="SUI58417.1"/>
    </source>
</evidence>
<evidence type="ECO:0000256" key="8">
    <source>
        <dbReference type="ARBA" id="ARBA00023136"/>
    </source>
</evidence>
<keyword evidence="12" id="KW-0378">Hydrolase</keyword>
<dbReference type="Proteomes" id="UP000255061">
    <property type="component" value="Unassembled WGS sequence"/>
</dbReference>
<dbReference type="SUPFAM" id="SSF50331">
    <property type="entry name" value="MOP-like"/>
    <property type="match status" value="1"/>
</dbReference>
<dbReference type="InterPro" id="IPR011868">
    <property type="entry name" value="ModC_ABC_ATP-bd"/>
</dbReference>
<keyword evidence="4" id="KW-0997">Cell inner membrane</keyword>
<dbReference type="Gene3D" id="3.40.50.300">
    <property type="entry name" value="P-loop containing nucleotide triphosphate hydrolases"/>
    <property type="match status" value="1"/>
</dbReference>
<evidence type="ECO:0000259" key="10">
    <source>
        <dbReference type="PROSITE" id="PS50893"/>
    </source>
</evidence>
<dbReference type="InterPro" id="IPR017871">
    <property type="entry name" value="ABC_transporter-like_CS"/>
</dbReference>
<dbReference type="PROSITE" id="PS00211">
    <property type="entry name" value="ABC_TRANSPORTER_1"/>
    <property type="match status" value="1"/>
</dbReference>
<dbReference type="Pfam" id="PF00005">
    <property type="entry name" value="ABC_tran"/>
    <property type="match status" value="1"/>
</dbReference>
<dbReference type="EMBL" id="UGYV01000001">
    <property type="protein sequence ID" value="SUI58417.1"/>
    <property type="molecule type" value="Genomic_DNA"/>
</dbReference>
<evidence type="ECO:0000256" key="2">
    <source>
        <dbReference type="ARBA" id="ARBA00022475"/>
    </source>
</evidence>
<name>A0A379ZAR0_9GAMM</name>
<evidence type="ECO:0000313" key="13">
    <source>
        <dbReference type="Proteomes" id="UP000255061"/>
    </source>
</evidence>
<dbReference type="GO" id="GO:0016020">
    <property type="term" value="C:membrane"/>
    <property type="evidence" value="ECO:0007669"/>
    <property type="project" value="InterPro"/>
</dbReference>
<evidence type="ECO:0000256" key="9">
    <source>
        <dbReference type="PROSITE-ProRule" id="PRU01213"/>
    </source>
</evidence>
<evidence type="ECO:0000256" key="3">
    <source>
        <dbReference type="ARBA" id="ARBA00022505"/>
    </source>
</evidence>
<gene>
    <name evidence="12" type="primary">cysA_1</name>
    <name evidence="12" type="ORF">NCTC10736_00029</name>
</gene>
<dbReference type="GO" id="GO:0005524">
    <property type="term" value="F:ATP binding"/>
    <property type="evidence" value="ECO:0007669"/>
    <property type="project" value="UniProtKB-KW"/>
</dbReference>
<dbReference type="NCBIfam" id="NF008355">
    <property type="entry name" value="PRK11144.1"/>
    <property type="match status" value="1"/>
</dbReference>
<keyword evidence="3 9" id="KW-0500">Molybdenum</keyword>
<dbReference type="InterPro" id="IPR027417">
    <property type="entry name" value="P-loop_NTPase"/>
</dbReference>
<sequence length="361" mass="40214">MLSINIEKQLGQLQLKVDTQLPLQGITAVFGRSGAGKTSLVNLLGGLSTPDKGEIRLGDKLLYQQGKVNLPPEKRKIGYVFQEARLFPHYSVKGNLNYGVRQANPVLFDKIVQLLGIEKLLGRYPITLSGGEKQRVAIGRALLTSPDMLLMDEPLASLDLPRKRELLPYLQTLSQELALPIVYVSHSLDEILQLADYMLVLHQGNVIAQGTLSDVWNSEQMRPWVPLQELSSLLSAKVADRHPDYPMTRLVMDDGNHLWVSGHLAATEKKLKVRIQANHVSVCTEIPRGSSIRNLLKGEVKELYPSDNGEQVQLKIALGRDELWANITPWACHELQLTQGKAIYAQIKGVTMTQMDIAESH</sequence>
<keyword evidence="1" id="KW-0813">Transport</keyword>
<dbReference type="PANTHER" id="PTHR43514:SF4">
    <property type="entry name" value="ABC TRANSPORTER I FAMILY MEMBER 10"/>
    <property type="match status" value="1"/>
</dbReference>
<evidence type="ECO:0000256" key="1">
    <source>
        <dbReference type="ARBA" id="ARBA00022448"/>
    </source>
</evidence>
<dbReference type="PROSITE" id="PS51866">
    <property type="entry name" value="MOP"/>
    <property type="match status" value="1"/>
</dbReference>
<dbReference type="GO" id="GO:0140359">
    <property type="term" value="F:ABC-type transporter activity"/>
    <property type="evidence" value="ECO:0007669"/>
    <property type="project" value="InterPro"/>
</dbReference>
<organism evidence="12 13">
    <name type="scientific">Shewanella morhuae</name>
    <dbReference type="NCBI Taxonomy" id="365591"/>
    <lineage>
        <taxon>Bacteria</taxon>
        <taxon>Pseudomonadati</taxon>
        <taxon>Pseudomonadota</taxon>
        <taxon>Gammaproteobacteria</taxon>
        <taxon>Alteromonadales</taxon>
        <taxon>Shewanellaceae</taxon>
        <taxon>Shewanella</taxon>
    </lineage>
</organism>
<keyword evidence="8" id="KW-0472">Membrane</keyword>
<dbReference type="AlphaFoldDB" id="A0A379ZAR0"/>
<evidence type="ECO:0000256" key="6">
    <source>
        <dbReference type="ARBA" id="ARBA00022840"/>
    </source>
</evidence>
<dbReference type="InterPro" id="IPR003593">
    <property type="entry name" value="AAA+_ATPase"/>
</dbReference>
<dbReference type="PANTHER" id="PTHR43514">
    <property type="entry name" value="ABC TRANSPORTER I FAMILY MEMBER 10"/>
    <property type="match status" value="1"/>
</dbReference>
<reference evidence="12 13" key="1">
    <citation type="submission" date="2018-06" db="EMBL/GenBank/DDBJ databases">
        <authorList>
            <consortium name="Pathogen Informatics"/>
            <person name="Doyle S."/>
        </authorList>
    </citation>
    <scope>NUCLEOTIDE SEQUENCE [LARGE SCALE GENOMIC DNA]</scope>
    <source>
        <strain evidence="12 13">NCTC10736</strain>
    </source>
</reference>
<keyword evidence="7" id="KW-1278">Translocase</keyword>
<keyword evidence="2" id="KW-1003">Cell membrane</keyword>
<dbReference type="EC" id="3.6.3.25" evidence="12"/>
<dbReference type="FunFam" id="3.40.50.300:FF:000634">
    <property type="entry name" value="Molybdenum import ATP-binding protein ModC"/>
    <property type="match status" value="1"/>
</dbReference>
<keyword evidence="6 12" id="KW-0067">ATP-binding</keyword>
<dbReference type="InterPro" id="IPR005116">
    <property type="entry name" value="Transp-assoc_OB_typ1"/>
</dbReference>
<dbReference type="GO" id="GO:0015098">
    <property type="term" value="F:molybdate ion transmembrane transporter activity"/>
    <property type="evidence" value="ECO:0007669"/>
    <property type="project" value="InterPro"/>
</dbReference>
<protein>
    <submittedName>
        <fullName evidence="12">Sulfate/thiosulfate import ATP-binding protein CysA</fullName>
        <ecNumber evidence="12">3.6.3.25</ecNumber>
    </submittedName>
</protein>
<evidence type="ECO:0000256" key="5">
    <source>
        <dbReference type="ARBA" id="ARBA00022741"/>
    </source>
</evidence>
<feature type="domain" description="Mop" evidence="11">
    <location>
        <begin position="289"/>
        <end position="356"/>
    </location>
</feature>
<dbReference type="InterPro" id="IPR008995">
    <property type="entry name" value="Mo/tungstate-bd_C_term_dom"/>
</dbReference>
<dbReference type="NCBIfam" id="TIGR02142">
    <property type="entry name" value="modC_ABC"/>
    <property type="match status" value="1"/>
</dbReference>
<feature type="domain" description="ABC transporter" evidence="10">
    <location>
        <begin position="1"/>
        <end position="228"/>
    </location>
</feature>
<evidence type="ECO:0000256" key="4">
    <source>
        <dbReference type="ARBA" id="ARBA00022519"/>
    </source>
</evidence>
<dbReference type="Pfam" id="PF03459">
    <property type="entry name" value="TOBE"/>
    <property type="match status" value="1"/>
</dbReference>
<dbReference type="InterPro" id="IPR004606">
    <property type="entry name" value="Mop_domain"/>
</dbReference>
<accession>A0A379ZAR0</accession>
<dbReference type="InterPro" id="IPR050334">
    <property type="entry name" value="Molybdenum_import_ModC"/>
</dbReference>
<dbReference type="SMART" id="SM00382">
    <property type="entry name" value="AAA"/>
    <property type="match status" value="1"/>
</dbReference>
<dbReference type="RefSeq" id="WP_115405145.1">
    <property type="nucleotide sequence ID" value="NZ_UGYV01000001.1"/>
</dbReference>
<dbReference type="GO" id="GO:0016887">
    <property type="term" value="F:ATP hydrolysis activity"/>
    <property type="evidence" value="ECO:0007669"/>
    <property type="project" value="InterPro"/>
</dbReference>
<keyword evidence="5" id="KW-0547">Nucleotide-binding</keyword>
<dbReference type="InterPro" id="IPR003439">
    <property type="entry name" value="ABC_transporter-like_ATP-bd"/>
</dbReference>
<dbReference type="Gene3D" id="2.40.50.100">
    <property type="match status" value="1"/>
</dbReference>